<name>A0AAJ7RPP8_CEPCN</name>
<feature type="region of interest" description="Disordered" evidence="1">
    <location>
        <begin position="98"/>
        <end position="128"/>
    </location>
</feature>
<feature type="signal peptide" evidence="2">
    <location>
        <begin position="1"/>
        <end position="24"/>
    </location>
</feature>
<protein>
    <submittedName>
        <fullName evidence="4 5">Uncharacterized protein LOC107271467</fullName>
    </submittedName>
</protein>
<dbReference type="InterPro" id="IPR024276">
    <property type="entry name" value="CCAP"/>
</dbReference>
<evidence type="ECO:0000256" key="2">
    <source>
        <dbReference type="SAM" id="SignalP"/>
    </source>
</evidence>
<dbReference type="Proteomes" id="UP000694920">
    <property type="component" value="Unplaced"/>
</dbReference>
<dbReference type="KEGG" id="ccin:107271467"/>
<accession>A0AAJ7RPP8</accession>
<evidence type="ECO:0000256" key="1">
    <source>
        <dbReference type="SAM" id="MobiDB-lite"/>
    </source>
</evidence>
<evidence type="ECO:0000313" key="3">
    <source>
        <dbReference type="Proteomes" id="UP000694920"/>
    </source>
</evidence>
<organism evidence="3 4">
    <name type="scientific">Cephus cinctus</name>
    <name type="common">Wheat stem sawfly</name>
    <dbReference type="NCBI Taxonomy" id="211228"/>
    <lineage>
        <taxon>Eukaryota</taxon>
        <taxon>Metazoa</taxon>
        <taxon>Ecdysozoa</taxon>
        <taxon>Arthropoda</taxon>
        <taxon>Hexapoda</taxon>
        <taxon>Insecta</taxon>
        <taxon>Pterygota</taxon>
        <taxon>Neoptera</taxon>
        <taxon>Endopterygota</taxon>
        <taxon>Hymenoptera</taxon>
        <taxon>Cephoidea</taxon>
        <taxon>Cephidae</taxon>
        <taxon>Cephus</taxon>
    </lineage>
</organism>
<gene>
    <name evidence="4 5" type="primary">LOC107271467</name>
</gene>
<dbReference type="GeneID" id="107271467"/>
<dbReference type="Pfam" id="PF11105">
    <property type="entry name" value="CCAP"/>
    <property type="match status" value="1"/>
</dbReference>
<dbReference type="RefSeq" id="XP_024944444.1">
    <property type="nucleotide sequence ID" value="XM_025088676.1"/>
</dbReference>
<evidence type="ECO:0000313" key="4">
    <source>
        <dbReference type="RefSeq" id="XP_024944444.1"/>
    </source>
</evidence>
<keyword evidence="2" id="KW-0732">Signal</keyword>
<keyword evidence="3" id="KW-1185">Reference proteome</keyword>
<feature type="chain" id="PRO_5044709157" evidence="2">
    <location>
        <begin position="25"/>
        <end position="128"/>
    </location>
</feature>
<proteinExistence type="predicted"/>
<sequence>MKVTRYLCCVLAFTCIIFLADCTAVQDRIDQQFLDALVADGSIKSKRPFCNAFTGCGRKRSFTGNQLVPQFEDSKNVRLPAPLYRALLRAASQEIQESMDRETNWPEISQDYSAFPPRKNTLHESYES</sequence>
<dbReference type="RefSeq" id="XP_024944445.1">
    <property type="nucleotide sequence ID" value="XM_025088677.1"/>
</dbReference>
<reference evidence="4 5" key="1">
    <citation type="submission" date="2025-04" db="UniProtKB">
        <authorList>
            <consortium name="RefSeq"/>
        </authorList>
    </citation>
    <scope>IDENTIFICATION</scope>
</reference>
<evidence type="ECO:0000313" key="5">
    <source>
        <dbReference type="RefSeq" id="XP_024944445.1"/>
    </source>
</evidence>
<dbReference type="AlphaFoldDB" id="A0AAJ7RPP8"/>